<keyword evidence="1" id="KW-0378">Hydrolase</keyword>
<dbReference type="Proteomes" id="UP000762676">
    <property type="component" value="Unassembled WGS sequence"/>
</dbReference>
<protein>
    <submittedName>
        <fullName evidence="1">Ubiquitin carboxyl-terminal hydrolase 4</fullName>
    </submittedName>
</protein>
<organism evidence="1 2">
    <name type="scientific">Elysia marginata</name>
    <dbReference type="NCBI Taxonomy" id="1093978"/>
    <lineage>
        <taxon>Eukaryota</taxon>
        <taxon>Metazoa</taxon>
        <taxon>Spiralia</taxon>
        <taxon>Lophotrochozoa</taxon>
        <taxon>Mollusca</taxon>
        <taxon>Gastropoda</taxon>
        <taxon>Heterobranchia</taxon>
        <taxon>Euthyneura</taxon>
        <taxon>Panpulmonata</taxon>
        <taxon>Sacoglossa</taxon>
        <taxon>Placobranchoidea</taxon>
        <taxon>Plakobranchidae</taxon>
        <taxon>Elysia</taxon>
    </lineage>
</organism>
<keyword evidence="2" id="KW-1185">Reference proteome</keyword>
<feature type="non-terminal residue" evidence="1">
    <location>
        <position position="1"/>
    </location>
</feature>
<evidence type="ECO:0000313" key="1">
    <source>
        <dbReference type="EMBL" id="GFS17804.1"/>
    </source>
</evidence>
<accession>A0AAV4J4Q6</accession>
<dbReference type="GO" id="GO:0016787">
    <property type="term" value="F:hydrolase activity"/>
    <property type="evidence" value="ECO:0007669"/>
    <property type="project" value="UniProtKB-KW"/>
</dbReference>
<gene>
    <name evidence="1" type="ORF">ElyMa_006831700</name>
</gene>
<sequence>ICLLPANIYEDFVPLASASSSKSKIRMVQICLAFRRSVKDNTGTSLLQLFGHPNIVHLPSVTTGQALYSLIGGLVSPLVPVYSILFTDGQVSYDYFFCGAQLFFV</sequence>
<evidence type="ECO:0000313" key="2">
    <source>
        <dbReference type="Proteomes" id="UP000762676"/>
    </source>
</evidence>
<name>A0AAV4J4Q6_9GAST</name>
<proteinExistence type="predicted"/>
<reference evidence="1 2" key="1">
    <citation type="journal article" date="2021" name="Elife">
        <title>Chloroplast acquisition without the gene transfer in kleptoplastic sea slugs, Plakobranchus ocellatus.</title>
        <authorList>
            <person name="Maeda T."/>
            <person name="Takahashi S."/>
            <person name="Yoshida T."/>
            <person name="Shimamura S."/>
            <person name="Takaki Y."/>
            <person name="Nagai Y."/>
            <person name="Toyoda A."/>
            <person name="Suzuki Y."/>
            <person name="Arimoto A."/>
            <person name="Ishii H."/>
            <person name="Satoh N."/>
            <person name="Nishiyama T."/>
            <person name="Hasebe M."/>
            <person name="Maruyama T."/>
            <person name="Minagawa J."/>
            <person name="Obokata J."/>
            <person name="Shigenobu S."/>
        </authorList>
    </citation>
    <scope>NUCLEOTIDE SEQUENCE [LARGE SCALE GENOMIC DNA]</scope>
</reference>
<comment type="caution">
    <text evidence="1">The sequence shown here is derived from an EMBL/GenBank/DDBJ whole genome shotgun (WGS) entry which is preliminary data.</text>
</comment>
<dbReference type="AlphaFoldDB" id="A0AAV4J4Q6"/>
<dbReference type="EMBL" id="BMAT01013668">
    <property type="protein sequence ID" value="GFS17804.1"/>
    <property type="molecule type" value="Genomic_DNA"/>
</dbReference>